<protein>
    <submittedName>
        <fullName evidence="1">Adenosine deaminase</fullName>
    </submittedName>
</protein>
<dbReference type="EMBL" id="CM043778">
    <property type="protein sequence ID" value="KAI4837937.1"/>
    <property type="molecule type" value="Genomic_DNA"/>
</dbReference>
<evidence type="ECO:0000313" key="1">
    <source>
        <dbReference type="EMBL" id="KAI4837937.1"/>
    </source>
</evidence>
<accession>A0ACB9Y9I5</accession>
<dbReference type="Proteomes" id="UP001056978">
    <property type="component" value="Chromosome 10"/>
</dbReference>
<reference evidence="1" key="1">
    <citation type="submission" date="2022-06" db="EMBL/GenBank/DDBJ databases">
        <title>The First Complete Genome of the Simian Malaria Parasite Plasmodium brasilianum.</title>
        <authorList>
            <person name="Bajic M."/>
            <person name="Ravishankar S."/>
        </authorList>
    </citation>
    <scope>NUCLEOTIDE SEQUENCE</scope>
    <source>
        <strain evidence="1">Bolivian I</strain>
    </source>
</reference>
<name>A0ACB9Y9I5_PLABR</name>
<gene>
    <name evidence="1" type="ORF">MKS88_003357</name>
</gene>
<proteinExistence type="predicted"/>
<keyword evidence="2" id="KW-1185">Reference proteome</keyword>
<sequence length="395" mass="45933">MKFEQNFNKISRKILNILREHNENFTKIFKAKMNALNEPINFLKKDEIKNIDLSSMSKKERYRIWKRIPKCELHCHLDLCFSSDFFLNCVRKYNLQPNLSDEEVIDYYLFSKGGKSLEEFVEKAIRVADIFQDYEVIADLAKHAVFNKYKEGVVLMEFRYAPTFIAFKHKLDIELVHEAIVKGIKEVVELLDHNIHVALICIGDTGHEATNIKLCADFCLKHKDDFVGFDHGGYEIDLKQYSEIFNYVRESGIPLTVHAGEDINLPNLNTLYSAIEILKVERIGHGIRVVESKELIKLVKEKNILLEVCPISNVLLKNAKSMDTHPIRKLYDAGVKVSVNSDDPGMFLTNINDDYEELYTHLNFTLEEFMQMNEWALEKSFVDDSVKSNVKELYF</sequence>
<evidence type="ECO:0000313" key="2">
    <source>
        <dbReference type="Proteomes" id="UP001056978"/>
    </source>
</evidence>
<comment type="caution">
    <text evidence="1">The sequence shown here is derived from an EMBL/GenBank/DDBJ whole genome shotgun (WGS) entry which is preliminary data.</text>
</comment>
<organism evidence="1 2">
    <name type="scientific">Plasmodium brasilianum</name>
    <dbReference type="NCBI Taxonomy" id="5824"/>
    <lineage>
        <taxon>Eukaryota</taxon>
        <taxon>Sar</taxon>
        <taxon>Alveolata</taxon>
        <taxon>Apicomplexa</taxon>
        <taxon>Aconoidasida</taxon>
        <taxon>Haemosporida</taxon>
        <taxon>Plasmodiidae</taxon>
        <taxon>Plasmodium</taxon>
        <taxon>Plasmodium (Plasmodium)</taxon>
    </lineage>
</organism>